<dbReference type="RefSeq" id="WP_012153908.1">
    <property type="nucleotide sequence ID" value="NC_009901.1"/>
</dbReference>
<dbReference type="OrthoDB" id="1423783at2"/>
<dbReference type="HOGENOM" id="CLU_1561828_0_0_6"/>
<organism evidence="1 2">
    <name type="scientific">Shewanella pealeana (strain ATCC 700345 / ANG-SQ1)</name>
    <dbReference type="NCBI Taxonomy" id="398579"/>
    <lineage>
        <taxon>Bacteria</taxon>
        <taxon>Pseudomonadati</taxon>
        <taxon>Pseudomonadota</taxon>
        <taxon>Gammaproteobacteria</taxon>
        <taxon>Alteromonadales</taxon>
        <taxon>Shewanellaceae</taxon>
        <taxon>Shewanella</taxon>
    </lineage>
</organism>
<protein>
    <submittedName>
        <fullName evidence="1">Uncharacterized protein</fullName>
    </submittedName>
</protein>
<dbReference type="AlphaFoldDB" id="A8H083"/>
<gene>
    <name evidence="1" type="ordered locus">Spea_0643</name>
</gene>
<sequence length="171" mass="19865">MYNIKELIKKEAVLKDNFKQHFVTFFQQFSYETLNKSGIKLTPIESHDSLLSVRYGSGLYLILTDYIKDSNPCNLEIGELKVIYRGHGRRIRKRVESHLYNSKYTNKSDGTNYTVCMKLNDDNGINLNEKPYSDYKWAVVQHPMTDSSKTMREQAEQGFDEVYNMPIGSNA</sequence>
<name>A8H083_SHEPA</name>
<proteinExistence type="predicted"/>
<dbReference type="Proteomes" id="UP000002608">
    <property type="component" value="Chromosome"/>
</dbReference>
<keyword evidence="2" id="KW-1185">Reference proteome</keyword>
<evidence type="ECO:0000313" key="2">
    <source>
        <dbReference type="Proteomes" id="UP000002608"/>
    </source>
</evidence>
<dbReference type="KEGG" id="spl:Spea_0643"/>
<evidence type="ECO:0000313" key="1">
    <source>
        <dbReference type="EMBL" id="ABV85970.1"/>
    </source>
</evidence>
<reference evidence="1 2" key="1">
    <citation type="submission" date="2007-10" db="EMBL/GenBank/DDBJ databases">
        <title>Complete sequence of Shewanella pealeana ATCC 700345.</title>
        <authorList>
            <consortium name="US DOE Joint Genome Institute"/>
            <person name="Copeland A."/>
            <person name="Lucas S."/>
            <person name="Lapidus A."/>
            <person name="Barry K."/>
            <person name="Glavina del Rio T."/>
            <person name="Dalin E."/>
            <person name="Tice H."/>
            <person name="Pitluck S."/>
            <person name="Chertkov O."/>
            <person name="Brettin T."/>
            <person name="Bruce D."/>
            <person name="Detter J.C."/>
            <person name="Han C."/>
            <person name="Schmutz J."/>
            <person name="Larimer F."/>
            <person name="Land M."/>
            <person name="Hauser L."/>
            <person name="Kyrpides N."/>
            <person name="Kim E."/>
            <person name="Zhao J.-S.Z."/>
            <person name="Manno D."/>
            <person name="Hawari J."/>
            <person name="Richardson P."/>
        </authorList>
    </citation>
    <scope>NUCLEOTIDE SEQUENCE [LARGE SCALE GENOMIC DNA]</scope>
    <source>
        <strain evidence="2">ATCC 700345 / ANG-SQ1</strain>
    </source>
</reference>
<dbReference type="EMBL" id="CP000851">
    <property type="protein sequence ID" value="ABV85970.1"/>
    <property type="molecule type" value="Genomic_DNA"/>
</dbReference>
<accession>A8H083</accession>